<name>A0A0N5BHI4_STREA</name>
<protein>
    <submittedName>
        <fullName evidence="3">Uncharacterized protein</fullName>
    </submittedName>
</protein>
<accession>A0A0N5BHI4</accession>
<reference evidence="3" key="1">
    <citation type="submission" date="2017-02" db="UniProtKB">
        <authorList>
            <consortium name="WormBaseParasite"/>
        </authorList>
    </citation>
    <scope>IDENTIFICATION</scope>
</reference>
<proteinExistence type="predicted"/>
<dbReference type="Proteomes" id="UP000046392">
    <property type="component" value="Unplaced"/>
</dbReference>
<feature type="compositionally biased region" description="Low complexity" evidence="1">
    <location>
        <begin position="97"/>
        <end position="111"/>
    </location>
</feature>
<evidence type="ECO:0000256" key="1">
    <source>
        <dbReference type="SAM" id="MobiDB-lite"/>
    </source>
</evidence>
<organism evidence="2 3">
    <name type="scientific">Strongyloides papillosus</name>
    <name type="common">Intestinal threadworm</name>
    <dbReference type="NCBI Taxonomy" id="174720"/>
    <lineage>
        <taxon>Eukaryota</taxon>
        <taxon>Metazoa</taxon>
        <taxon>Ecdysozoa</taxon>
        <taxon>Nematoda</taxon>
        <taxon>Chromadorea</taxon>
        <taxon>Rhabditida</taxon>
        <taxon>Tylenchina</taxon>
        <taxon>Panagrolaimomorpha</taxon>
        <taxon>Strongyloidoidea</taxon>
        <taxon>Strongyloididae</taxon>
        <taxon>Strongyloides</taxon>
    </lineage>
</organism>
<keyword evidence="2" id="KW-1185">Reference proteome</keyword>
<dbReference type="WBParaSite" id="SPAL_0000542500.1">
    <property type="protein sequence ID" value="SPAL_0000542500.1"/>
    <property type="gene ID" value="SPAL_0000542500"/>
</dbReference>
<evidence type="ECO:0000313" key="2">
    <source>
        <dbReference type="Proteomes" id="UP000046392"/>
    </source>
</evidence>
<dbReference type="AlphaFoldDB" id="A0A0N5BHI4"/>
<feature type="region of interest" description="Disordered" evidence="1">
    <location>
        <begin position="1"/>
        <end position="26"/>
    </location>
</feature>
<feature type="compositionally biased region" description="Basic residues" evidence="1">
    <location>
        <begin position="132"/>
        <end position="147"/>
    </location>
</feature>
<sequence length="175" mass="20312">MASIEEKFENLQLNEGSKMSKKNSRYPESVSQMLKLKYNLGGAIFQRFNDKIEDSQLDEVSNKIQELSEFFEKLLQESGYEKPQYRRRRFNYRRRFNNGNAKGNSTNNEEPSSSDKENNENKNNQNNDPTSKKPKKNYNRRYNKRNKSNMAGKGQPKSNEIGEAQGNGCPHESNA</sequence>
<evidence type="ECO:0000313" key="3">
    <source>
        <dbReference type="WBParaSite" id="SPAL_0000542500.1"/>
    </source>
</evidence>
<feature type="compositionally biased region" description="Basic residues" evidence="1">
    <location>
        <begin position="85"/>
        <end position="96"/>
    </location>
</feature>
<feature type="region of interest" description="Disordered" evidence="1">
    <location>
        <begin position="77"/>
        <end position="175"/>
    </location>
</feature>